<comment type="caution">
    <text evidence="2">The sequence shown here is derived from an EMBL/GenBank/DDBJ whole genome shotgun (WGS) entry which is preliminary data.</text>
</comment>
<dbReference type="InterPro" id="IPR052957">
    <property type="entry name" value="Auxin_embryo_med"/>
</dbReference>
<dbReference type="Gene3D" id="3.30.565.10">
    <property type="entry name" value="Histidine kinase-like ATPase, C-terminal domain"/>
    <property type="match status" value="1"/>
</dbReference>
<evidence type="ECO:0000313" key="2">
    <source>
        <dbReference type="EMBL" id="GAA3826143.1"/>
    </source>
</evidence>
<dbReference type="SUPFAM" id="SSF55874">
    <property type="entry name" value="ATPase domain of HSP90 chaperone/DNA topoisomerase II/histidine kinase"/>
    <property type="match status" value="1"/>
</dbReference>
<sequence>MSVSRDFLSADQEFHVAALSVSYRASMYTSGEGPMVEAGTDTDIHSERRPGQGSHHQELRSYALTILDEWQKTQTWRIAEQLRAATWANARDYRGRSLIELLQNAHDAHDGDRHDGRVHILLDETDGEYGTLYVANGGTPFTWERVMAICKFAMSEKTVGDGIGNKGVGFRSVLELTTAPEIFSAQPGESAEEPLSGYRFRFATHDDLLNLLGDEGLAAKAAAEMPPFQVPFPISNLPEECAALAVDGYVTVVRLPLMSQSARDDATRLWSELATASVPVLLFLNRLERLVLEHRTDNQSQRIVLTRQERPAQYAGLEPGYGGDDLPTVTFAKVDLGAQGQFLVARGRIPDTKLRETVDLAVSRGDLDRSWQDWMQPAVIEVAISIQADSSAQREGRGRIYTFLPLGEDVLAPLRGHLNAPFFTKVDRTALDRQHPLNAMLLSAAAETCLVAADRLRRGADAQSRGAAVDLVTWEVTDESVRILSGAARRVHGRDFRNVPLVPVLGKKSIGFSWDTPSHAVLWPRLETKVLTIEAARRAGIRVADPKVGAARLDRLNRLCGRFHASLAPSDEELADLAEQMVAALEPPGDHGSFALWSDLYVDIFRLFERRHAEVLQGRKMLLTDDGKLRHFIGQHQSEANSSGRPQEAFFQPTQAEQAGLNGIRMPRVLKKRLFYVHRDLRWANEPGQENRQDARAFLARLGLIRQFDIKGLLRHIRDVLQESSSDEVHRQSLRFVFELYRSRQGTSLPVKDLGLHVPTKSGTLLPAAEGLFGAGWRQTNGNDLAAVVQEGRDASPDLKALEARFVAAPQEFMRQGGSQEEWRVFLSALGVADGLFPISSADASTSLYAPNSRAVVQSAYTPDDVRTQWEPEVLRVGMYARRPQSRYSGDRAYRLPGQGVFTQFSEQGRLAYARLVLDGLAKWINDHFASKWVSQTARDRDIWKIPTPLSVFLRTQPWLPVRSSDRTVVFVRPADVWHVTADNEDEFIPLRRVHPKMRHFLKNSTTQSRLQAAGMPTWGNPEDSVRGLVALGELIATGSVGTADRGFIERANWEVWNQLTNRSQSYGFSATELQPLLNSPLLIERDEVMDVIKLSDLRQGEGILYVSDERDNLTVRFIREMGSALLIAPWRAWRVAQLLSKLCPGKINNIDAAALAVEVDGAAPDHGKLGYPLHARVPWLPNAIGVLADHNQRTIRPTDTELTNLVASVRAIRLHGYESLTISLDSAPVQLPERQSGVLPLPDDDVPLIVAPQGMTSKLSWDYLEKLSDAICHVLDKPDFAVRLRLAARCLRDSYADLVDPAKEQLAAALDVSLTQYEETTSRLDGSLAEILVRLYPVLVHTLGVDQAQELTDPRPSDAHHLQTLLAEQEGSLPLASDQLIRTARAARTVDELREVLGIDFADFNKTLVELAPQYQPISRAEAHEEAMRSRIEQRRTEIVDRLRQVFLKKFDARDPIRGWAELRCLQWITVPESWALTLENVTIERLDACISEALAARLGEISEPEHPVKLPVLDQVRVDNLSIVRTSIPHLTTLIKASGRFLPAVLAGDVTDLLDQCGALDFRLLGKDDVVAWLAALGHWPSGMPLTTAPQSHGITHDSLAAQQSAAARDREEQLRRRRIVLIGEREFDTGSGDFTALTDELRRMLNENRGIILSSDHFAPLEPVSPRQQSISPTYRGGSTGNERRADLSAEQRTAIGFAGELIAYEWLRANYPATTEESWISTNRRKAFPGPPGDDSLGYDFKVGTGNNARMFEVKATQADGGQIELGETEARAAQRYAGSNRWSILAVTWVLTPERTSVHRLPNPFSREGRGFYRMEGGSLRLSYRLTT</sequence>
<accession>A0ABP7ITW1</accession>
<evidence type="ECO:0000256" key="1">
    <source>
        <dbReference type="SAM" id="MobiDB-lite"/>
    </source>
</evidence>
<dbReference type="NCBIfam" id="NF047352">
    <property type="entry name" value="P_loop_sacsin"/>
    <property type="match status" value="1"/>
</dbReference>
<feature type="region of interest" description="Disordered" evidence="1">
    <location>
        <begin position="30"/>
        <end position="56"/>
    </location>
</feature>
<dbReference type="PANTHER" id="PTHR32387">
    <property type="entry name" value="WU:FJ29H11"/>
    <property type="match status" value="1"/>
</dbReference>
<keyword evidence="3" id="KW-1185">Reference proteome</keyword>
<name>A0ABP7ITW1_9ACTN</name>
<proteinExistence type="predicted"/>
<dbReference type="EMBL" id="BAAAZR010000020">
    <property type="protein sequence ID" value="GAA3826143.1"/>
    <property type="molecule type" value="Genomic_DNA"/>
</dbReference>
<dbReference type="Proteomes" id="UP001500888">
    <property type="component" value="Unassembled WGS sequence"/>
</dbReference>
<feature type="region of interest" description="Disordered" evidence="1">
    <location>
        <begin position="1665"/>
        <end position="1688"/>
    </location>
</feature>
<evidence type="ECO:0000313" key="3">
    <source>
        <dbReference type="Proteomes" id="UP001500888"/>
    </source>
</evidence>
<reference evidence="3" key="1">
    <citation type="journal article" date="2019" name="Int. J. Syst. Evol. Microbiol.">
        <title>The Global Catalogue of Microorganisms (GCM) 10K type strain sequencing project: providing services to taxonomists for standard genome sequencing and annotation.</title>
        <authorList>
            <consortium name="The Broad Institute Genomics Platform"/>
            <consortium name="The Broad Institute Genome Sequencing Center for Infectious Disease"/>
            <person name="Wu L."/>
            <person name="Ma J."/>
        </authorList>
    </citation>
    <scope>NUCLEOTIDE SEQUENCE [LARGE SCALE GENOMIC DNA]</scope>
    <source>
        <strain evidence="3">JCM 16908</strain>
    </source>
</reference>
<protein>
    <submittedName>
        <fullName evidence="2">DUF3883 domain-containing protein</fullName>
    </submittedName>
</protein>
<dbReference type="InterPro" id="IPR036890">
    <property type="entry name" value="HATPase_C_sf"/>
</dbReference>
<feature type="compositionally biased region" description="Basic and acidic residues" evidence="1">
    <location>
        <begin position="42"/>
        <end position="56"/>
    </location>
</feature>
<organism evidence="2 3">
    <name type="scientific">Sphaerisporangium flaviroseum</name>
    <dbReference type="NCBI Taxonomy" id="509199"/>
    <lineage>
        <taxon>Bacteria</taxon>
        <taxon>Bacillati</taxon>
        <taxon>Actinomycetota</taxon>
        <taxon>Actinomycetes</taxon>
        <taxon>Streptosporangiales</taxon>
        <taxon>Streptosporangiaceae</taxon>
        <taxon>Sphaerisporangium</taxon>
    </lineage>
</organism>
<gene>
    <name evidence="2" type="ORF">GCM10022226_53610</name>
</gene>
<dbReference type="PANTHER" id="PTHR32387:SF0">
    <property type="entry name" value="PROTEIN NO VEIN"/>
    <property type="match status" value="1"/>
</dbReference>